<name>A0A2S0VQY5_9ALTE</name>
<accession>A0A2S0VQY5</accession>
<reference evidence="1 2" key="1">
    <citation type="submission" date="2018-01" db="EMBL/GenBank/DDBJ databases">
        <title>Genome sequence of a Cantenovulum-like bacteria.</title>
        <authorList>
            <person name="Tan W.R."/>
            <person name="Lau N.-S."/>
            <person name="Go F."/>
            <person name="Amirul A.-A.A."/>
        </authorList>
    </citation>
    <scope>NUCLEOTIDE SEQUENCE [LARGE SCALE GENOMIC DNA]</scope>
    <source>
        <strain evidence="1 2">CCB-QB4</strain>
    </source>
</reference>
<dbReference type="EMBL" id="CP026604">
    <property type="protein sequence ID" value="AWB66627.1"/>
    <property type="molecule type" value="Genomic_DNA"/>
</dbReference>
<gene>
    <name evidence="1" type="ORF">C2869_09375</name>
</gene>
<organism evidence="1 2">
    <name type="scientific">Saccharobesus litoralis</name>
    <dbReference type="NCBI Taxonomy" id="2172099"/>
    <lineage>
        <taxon>Bacteria</taxon>
        <taxon>Pseudomonadati</taxon>
        <taxon>Pseudomonadota</taxon>
        <taxon>Gammaproteobacteria</taxon>
        <taxon>Alteromonadales</taxon>
        <taxon>Alteromonadaceae</taxon>
        <taxon>Saccharobesus</taxon>
    </lineage>
</organism>
<sequence>MVGLSSHSIREGDEQLLFVEEIDDVKNDVCLSRSSHLSNDIRLFRVVNREGGMFVLENEYSKGSDGTVYSVKCSSDYGFLFNDFRYKGLLKLEAFELDGSGCVRAKGSLGSILNLVPSFPDFLDSDINVNDIFNQSNDIE</sequence>
<dbReference type="Proteomes" id="UP000244441">
    <property type="component" value="Chromosome"/>
</dbReference>
<proteinExistence type="predicted"/>
<protein>
    <submittedName>
        <fullName evidence="1">Uncharacterized protein</fullName>
    </submittedName>
</protein>
<dbReference type="KEGG" id="cate:C2869_09375"/>
<evidence type="ECO:0000313" key="1">
    <source>
        <dbReference type="EMBL" id="AWB66627.1"/>
    </source>
</evidence>
<evidence type="ECO:0000313" key="2">
    <source>
        <dbReference type="Proteomes" id="UP000244441"/>
    </source>
</evidence>
<keyword evidence="2" id="KW-1185">Reference proteome</keyword>
<dbReference type="AlphaFoldDB" id="A0A2S0VQY5"/>